<protein>
    <recommendedName>
        <fullName evidence="13">Cytochrome P450</fullName>
    </recommendedName>
</protein>
<dbReference type="EMBL" id="KN831793">
    <property type="protein sequence ID" value="KIM38015.1"/>
    <property type="molecule type" value="Genomic_DNA"/>
</dbReference>
<comment type="cofactor">
    <cofactor evidence="1 9">
        <name>heme</name>
        <dbReference type="ChEBI" id="CHEBI:30413"/>
    </cofactor>
</comment>
<comment type="similarity">
    <text evidence="3 10">Belongs to the cytochrome P450 family.</text>
</comment>
<evidence type="ECO:0008006" key="13">
    <source>
        <dbReference type="Google" id="ProtNLM"/>
    </source>
</evidence>
<keyword evidence="5 9" id="KW-0479">Metal-binding</keyword>
<evidence type="ECO:0000256" key="7">
    <source>
        <dbReference type="ARBA" id="ARBA00023004"/>
    </source>
</evidence>
<dbReference type="InterPro" id="IPR002401">
    <property type="entry name" value="Cyt_P450_E_grp-I"/>
</dbReference>
<keyword evidence="7 9" id="KW-0408">Iron</keyword>
<dbReference type="InterPro" id="IPR050364">
    <property type="entry name" value="Cytochrome_P450_fung"/>
</dbReference>
<dbReference type="Proteomes" id="UP000053424">
    <property type="component" value="Unassembled WGS sequence"/>
</dbReference>
<dbReference type="SUPFAM" id="SSF48264">
    <property type="entry name" value="Cytochrome P450"/>
    <property type="match status" value="1"/>
</dbReference>
<dbReference type="Pfam" id="PF00067">
    <property type="entry name" value="p450"/>
    <property type="match status" value="1"/>
</dbReference>
<dbReference type="InterPro" id="IPR001128">
    <property type="entry name" value="Cyt_P450"/>
</dbReference>
<reference evidence="12" key="2">
    <citation type="submission" date="2015-01" db="EMBL/GenBank/DDBJ databases">
        <title>Evolutionary Origins and Diversification of the Mycorrhizal Mutualists.</title>
        <authorList>
            <consortium name="DOE Joint Genome Institute"/>
            <consortium name="Mycorrhizal Genomics Consortium"/>
            <person name="Kohler A."/>
            <person name="Kuo A."/>
            <person name="Nagy L.G."/>
            <person name="Floudas D."/>
            <person name="Copeland A."/>
            <person name="Barry K.W."/>
            <person name="Cichocki N."/>
            <person name="Veneault-Fourrey C."/>
            <person name="LaButti K."/>
            <person name="Lindquist E.A."/>
            <person name="Lipzen A."/>
            <person name="Lundell T."/>
            <person name="Morin E."/>
            <person name="Murat C."/>
            <person name="Riley R."/>
            <person name="Ohm R."/>
            <person name="Sun H."/>
            <person name="Tunlid A."/>
            <person name="Henrissat B."/>
            <person name="Grigoriev I.V."/>
            <person name="Hibbett D.S."/>
            <person name="Martin F."/>
        </authorList>
    </citation>
    <scope>NUCLEOTIDE SEQUENCE [LARGE SCALE GENOMIC DNA]</scope>
    <source>
        <strain evidence="12">h7</strain>
    </source>
</reference>
<name>A0A0C3BMV0_HEBCY</name>
<dbReference type="GO" id="GO:0020037">
    <property type="term" value="F:heme binding"/>
    <property type="evidence" value="ECO:0007669"/>
    <property type="project" value="InterPro"/>
</dbReference>
<dbReference type="OrthoDB" id="2789670at2759"/>
<dbReference type="PRINTS" id="PR00385">
    <property type="entry name" value="P450"/>
</dbReference>
<evidence type="ECO:0000256" key="1">
    <source>
        <dbReference type="ARBA" id="ARBA00001971"/>
    </source>
</evidence>
<evidence type="ECO:0000256" key="2">
    <source>
        <dbReference type="ARBA" id="ARBA00005179"/>
    </source>
</evidence>
<accession>A0A0C3BMV0</accession>
<dbReference type="Gene3D" id="1.10.630.10">
    <property type="entry name" value="Cytochrome P450"/>
    <property type="match status" value="1"/>
</dbReference>
<dbReference type="GO" id="GO:0005506">
    <property type="term" value="F:iron ion binding"/>
    <property type="evidence" value="ECO:0007669"/>
    <property type="project" value="InterPro"/>
</dbReference>
<keyword evidence="4 9" id="KW-0349">Heme</keyword>
<proteinExistence type="inferred from homology"/>
<dbReference type="PRINTS" id="PR00463">
    <property type="entry name" value="EP450I"/>
</dbReference>
<keyword evidence="8 10" id="KW-0503">Monooxygenase</keyword>
<evidence type="ECO:0000313" key="12">
    <source>
        <dbReference type="Proteomes" id="UP000053424"/>
    </source>
</evidence>
<evidence type="ECO:0000256" key="10">
    <source>
        <dbReference type="RuleBase" id="RU000461"/>
    </source>
</evidence>
<reference evidence="11 12" key="1">
    <citation type="submission" date="2014-04" db="EMBL/GenBank/DDBJ databases">
        <authorList>
            <consortium name="DOE Joint Genome Institute"/>
            <person name="Kuo A."/>
            <person name="Gay G."/>
            <person name="Dore J."/>
            <person name="Kohler A."/>
            <person name="Nagy L.G."/>
            <person name="Floudas D."/>
            <person name="Copeland A."/>
            <person name="Barry K.W."/>
            <person name="Cichocki N."/>
            <person name="Veneault-Fourrey C."/>
            <person name="LaButti K."/>
            <person name="Lindquist E.A."/>
            <person name="Lipzen A."/>
            <person name="Lundell T."/>
            <person name="Morin E."/>
            <person name="Murat C."/>
            <person name="Sun H."/>
            <person name="Tunlid A."/>
            <person name="Henrissat B."/>
            <person name="Grigoriev I.V."/>
            <person name="Hibbett D.S."/>
            <person name="Martin F."/>
            <person name="Nordberg H.P."/>
            <person name="Cantor M.N."/>
            <person name="Hua S.X."/>
        </authorList>
    </citation>
    <scope>NUCLEOTIDE SEQUENCE [LARGE SCALE GENOMIC DNA]</scope>
    <source>
        <strain evidence="12">h7</strain>
    </source>
</reference>
<dbReference type="PANTHER" id="PTHR46300:SF7">
    <property type="entry name" value="P450, PUTATIVE (EUROFUNG)-RELATED"/>
    <property type="match status" value="1"/>
</dbReference>
<organism evidence="11 12">
    <name type="scientific">Hebeloma cylindrosporum</name>
    <dbReference type="NCBI Taxonomy" id="76867"/>
    <lineage>
        <taxon>Eukaryota</taxon>
        <taxon>Fungi</taxon>
        <taxon>Dikarya</taxon>
        <taxon>Basidiomycota</taxon>
        <taxon>Agaricomycotina</taxon>
        <taxon>Agaricomycetes</taxon>
        <taxon>Agaricomycetidae</taxon>
        <taxon>Agaricales</taxon>
        <taxon>Agaricineae</taxon>
        <taxon>Hymenogastraceae</taxon>
        <taxon>Hebeloma</taxon>
    </lineage>
</organism>
<dbReference type="CDD" id="cd11065">
    <property type="entry name" value="CYP64-like"/>
    <property type="match status" value="1"/>
</dbReference>
<dbReference type="PROSITE" id="PS00086">
    <property type="entry name" value="CYTOCHROME_P450"/>
    <property type="match status" value="1"/>
</dbReference>
<keyword evidence="12" id="KW-1185">Reference proteome</keyword>
<evidence type="ECO:0000256" key="8">
    <source>
        <dbReference type="ARBA" id="ARBA00023033"/>
    </source>
</evidence>
<dbReference type="InterPro" id="IPR036396">
    <property type="entry name" value="Cyt_P450_sf"/>
</dbReference>
<dbReference type="GO" id="GO:0016705">
    <property type="term" value="F:oxidoreductase activity, acting on paired donors, with incorporation or reduction of molecular oxygen"/>
    <property type="evidence" value="ECO:0007669"/>
    <property type="project" value="InterPro"/>
</dbReference>
<dbReference type="PANTHER" id="PTHR46300">
    <property type="entry name" value="P450, PUTATIVE (EUROFUNG)-RELATED-RELATED"/>
    <property type="match status" value="1"/>
</dbReference>
<dbReference type="HOGENOM" id="CLU_001570_2_3_1"/>
<keyword evidence="6 10" id="KW-0560">Oxidoreductase</keyword>
<sequence length="512" mass="57438">MLTSDYLAILAALVLTAFIRVRFGKRSILPLPPGPRKLPLLGNLFDLPTDHQWLAYAKLCEKYNSSIIHLGALGLDFIILNSFDDAIELFEKRSHNYSDRPQFTMLSELMGWKWAMSVMPYAEAWRDRRRTFTKYFHPGNPDVYKATQIEFLRKMLPQLLKEPENFLSITRHAVGGISLSLAYGLDIKETDDPNIELAEKAIASIVKATGSGTYLVDILPILRYIPSWIPGATFQKQAKVFRKIQEEFLCSPYEATIRNMATGSARPSFVVDAVSNIDENRNLEDQHSVIKDTAGTVFLGGADTTLSGIHSMFVAMISFPEVQLKAQEELDRVLQGRLPEYDDLKDLPYVAALVKEIIRWQPTFPIGVPHGVMEDDVYKDYFVPKGTIVIANAWAMLHNEADFPDPSSFKPERYLKNGQLDPKVRDPALIAFGFGRRICPGNHIAISVLSLVVASVLLTFNISKAIGKDGKLIEHSVKYRSGIVSNPEPFKCTIKPRSKAAEDLIRSAADSY</sequence>
<evidence type="ECO:0000256" key="3">
    <source>
        <dbReference type="ARBA" id="ARBA00010617"/>
    </source>
</evidence>
<evidence type="ECO:0000313" key="11">
    <source>
        <dbReference type="EMBL" id="KIM38015.1"/>
    </source>
</evidence>
<dbReference type="STRING" id="686832.A0A0C3BMV0"/>
<evidence type="ECO:0000256" key="6">
    <source>
        <dbReference type="ARBA" id="ARBA00023002"/>
    </source>
</evidence>
<dbReference type="InterPro" id="IPR017972">
    <property type="entry name" value="Cyt_P450_CS"/>
</dbReference>
<evidence type="ECO:0000256" key="4">
    <source>
        <dbReference type="ARBA" id="ARBA00022617"/>
    </source>
</evidence>
<feature type="binding site" description="axial binding residue" evidence="9">
    <location>
        <position position="439"/>
    </location>
    <ligand>
        <name>heme</name>
        <dbReference type="ChEBI" id="CHEBI:30413"/>
    </ligand>
    <ligandPart>
        <name>Fe</name>
        <dbReference type="ChEBI" id="CHEBI:18248"/>
    </ligandPart>
</feature>
<dbReference type="AlphaFoldDB" id="A0A0C3BMV0"/>
<dbReference type="GO" id="GO:0004497">
    <property type="term" value="F:monooxygenase activity"/>
    <property type="evidence" value="ECO:0007669"/>
    <property type="project" value="UniProtKB-KW"/>
</dbReference>
<comment type="pathway">
    <text evidence="2">Secondary metabolite biosynthesis.</text>
</comment>
<evidence type="ECO:0000256" key="9">
    <source>
        <dbReference type="PIRSR" id="PIRSR602401-1"/>
    </source>
</evidence>
<gene>
    <name evidence="11" type="ORF">M413DRAFT_30429</name>
</gene>
<evidence type="ECO:0000256" key="5">
    <source>
        <dbReference type="ARBA" id="ARBA00022723"/>
    </source>
</evidence>